<dbReference type="SUPFAM" id="SSF52540">
    <property type="entry name" value="P-loop containing nucleoside triphosphate hydrolases"/>
    <property type="match status" value="1"/>
</dbReference>
<gene>
    <name evidence="7" type="primary">CFD1_1</name>
    <name evidence="7" type="ORF">E2C01_077895</name>
</gene>
<keyword evidence="3" id="KW-0547">Nucleotide-binding</keyword>
<comment type="caution">
    <text evidence="7">The sequence shown here is derived from an EMBL/GenBank/DDBJ whole genome shotgun (WGS) entry which is preliminary data.</text>
</comment>
<dbReference type="Gene3D" id="3.40.50.300">
    <property type="entry name" value="P-loop containing nucleotide triphosphate hydrolases"/>
    <property type="match status" value="1"/>
</dbReference>
<dbReference type="GO" id="GO:0046872">
    <property type="term" value="F:metal ion binding"/>
    <property type="evidence" value="ECO:0007669"/>
    <property type="project" value="UniProtKB-KW"/>
</dbReference>
<dbReference type="GO" id="GO:0140663">
    <property type="term" value="F:ATP-dependent FeS chaperone activity"/>
    <property type="evidence" value="ECO:0007669"/>
    <property type="project" value="InterPro"/>
</dbReference>
<organism evidence="7 8">
    <name type="scientific">Portunus trituberculatus</name>
    <name type="common">Swimming crab</name>
    <name type="synonym">Neptunus trituberculatus</name>
    <dbReference type="NCBI Taxonomy" id="210409"/>
    <lineage>
        <taxon>Eukaryota</taxon>
        <taxon>Metazoa</taxon>
        <taxon>Ecdysozoa</taxon>
        <taxon>Arthropoda</taxon>
        <taxon>Crustacea</taxon>
        <taxon>Multicrustacea</taxon>
        <taxon>Malacostraca</taxon>
        <taxon>Eumalacostraca</taxon>
        <taxon>Eucarida</taxon>
        <taxon>Decapoda</taxon>
        <taxon>Pleocyemata</taxon>
        <taxon>Brachyura</taxon>
        <taxon>Eubrachyura</taxon>
        <taxon>Portunoidea</taxon>
        <taxon>Portunidae</taxon>
        <taxon>Portuninae</taxon>
        <taxon>Portunus</taxon>
    </lineage>
</organism>
<keyword evidence="1" id="KW-0004">4Fe-4S</keyword>
<proteinExistence type="predicted"/>
<dbReference type="AlphaFoldDB" id="A0A5B7ILB0"/>
<dbReference type="GO" id="GO:0016226">
    <property type="term" value="P:iron-sulfur cluster assembly"/>
    <property type="evidence" value="ECO:0007669"/>
    <property type="project" value="InterPro"/>
</dbReference>
<keyword evidence="6" id="KW-0411">Iron-sulfur</keyword>
<dbReference type="GO" id="GO:0051539">
    <property type="term" value="F:4 iron, 4 sulfur cluster binding"/>
    <property type="evidence" value="ECO:0007669"/>
    <property type="project" value="UniProtKB-KW"/>
</dbReference>
<dbReference type="Pfam" id="PF10609">
    <property type="entry name" value="ParA"/>
    <property type="match status" value="1"/>
</dbReference>
<accession>A0A5B7ILB0</accession>
<evidence type="ECO:0000256" key="1">
    <source>
        <dbReference type="ARBA" id="ARBA00022485"/>
    </source>
</evidence>
<evidence type="ECO:0000256" key="5">
    <source>
        <dbReference type="ARBA" id="ARBA00023004"/>
    </source>
</evidence>
<sequence>MAVLLAQMLAGEGQRVGLLDVDVCGPSIPHLLGVEDQPVLDSQWGWQPVFISLIVASTSRSPLGKIKTLSVGSLLSSQSQAVVWKGPRKTALIRRMIKFYSCDFSDGLHWDMGSKVWKDSALRSVNSNQW</sequence>
<evidence type="ECO:0000313" key="8">
    <source>
        <dbReference type="Proteomes" id="UP000324222"/>
    </source>
</evidence>
<keyword evidence="5" id="KW-0408">Iron</keyword>
<dbReference type="PANTHER" id="PTHR23264">
    <property type="entry name" value="NUCLEOTIDE-BINDING PROTEIN NBP35 YEAST -RELATED"/>
    <property type="match status" value="1"/>
</dbReference>
<dbReference type="InterPro" id="IPR027417">
    <property type="entry name" value="P-loop_NTPase"/>
</dbReference>
<evidence type="ECO:0000313" key="7">
    <source>
        <dbReference type="EMBL" id="MPC83193.1"/>
    </source>
</evidence>
<keyword evidence="4" id="KW-0067">ATP-binding</keyword>
<dbReference type="PANTHER" id="PTHR23264:SF21">
    <property type="entry name" value="NUCLEOTIDE BINDING PROTEIN 1-LIKE PROTEIN"/>
    <property type="match status" value="1"/>
</dbReference>
<evidence type="ECO:0000256" key="3">
    <source>
        <dbReference type="ARBA" id="ARBA00022741"/>
    </source>
</evidence>
<name>A0A5B7ILB0_PORTR</name>
<reference evidence="7 8" key="1">
    <citation type="submission" date="2019-05" db="EMBL/GenBank/DDBJ databases">
        <title>Another draft genome of Portunus trituberculatus and its Hox gene families provides insights of decapod evolution.</title>
        <authorList>
            <person name="Jeong J.-H."/>
            <person name="Song I."/>
            <person name="Kim S."/>
            <person name="Choi T."/>
            <person name="Kim D."/>
            <person name="Ryu S."/>
            <person name="Kim W."/>
        </authorList>
    </citation>
    <scope>NUCLEOTIDE SEQUENCE [LARGE SCALE GENOMIC DNA]</scope>
    <source>
        <tissue evidence="7">Muscle</tissue>
    </source>
</reference>
<keyword evidence="8" id="KW-1185">Reference proteome</keyword>
<evidence type="ECO:0000256" key="2">
    <source>
        <dbReference type="ARBA" id="ARBA00022723"/>
    </source>
</evidence>
<evidence type="ECO:0000256" key="6">
    <source>
        <dbReference type="ARBA" id="ARBA00023014"/>
    </source>
</evidence>
<dbReference type="OrthoDB" id="1741334at2759"/>
<dbReference type="EMBL" id="VSRR010061830">
    <property type="protein sequence ID" value="MPC83193.1"/>
    <property type="molecule type" value="Genomic_DNA"/>
</dbReference>
<evidence type="ECO:0000256" key="4">
    <source>
        <dbReference type="ARBA" id="ARBA00022840"/>
    </source>
</evidence>
<protein>
    <submittedName>
        <fullName evidence="7">Cytosolic Fe-S cluster assembly factor CFD1</fullName>
    </submittedName>
</protein>
<dbReference type="InterPro" id="IPR033756">
    <property type="entry name" value="YlxH/NBP35"/>
</dbReference>
<dbReference type="Proteomes" id="UP000324222">
    <property type="component" value="Unassembled WGS sequence"/>
</dbReference>
<keyword evidence="2" id="KW-0479">Metal-binding</keyword>
<dbReference type="InterPro" id="IPR019591">
    <property type="entry name" value="Mrp/NBP35_ATP-bd"/>
</dbReference>
<dbReference type="GO" id="GO:0005524">
    <property type="term" value="F:ATP binding"/>
    <property type="evidence" value="ECO:0007669"/>
    <property type="project" value="UniProtKB-KW"/>
</dbReference>
<dbReference type="GO" id="GO:0005829">
    <property type="term" value="C:cytosol"/>
    <property type="evidence" value="ECO:0007669"/>
    <property type="project" value="TreeGrafter"/>
</dbReference>